<evidence type="ECO:0008006" key="3">
    <source>
        <dbReference type="Google" id="ProtNLM"/>
    </source>
</evidence>
<keyword evidence="2" id="KW-1185">Reference proteome</keyword>
<dbReference type="Proteomes" id="UP000261174">
    <property type="component" value="Unassembled WGS sequence"/>
</dbReference>
<evidence type="ECO:0000313" key="2">
    <source>
        <dbReference type="Proteomes" id="UP000261174"/>
    </source>
</evidence>
<organism evidence="1 2">
    <name type="scientific">Chitinophaga silvisoli</name>
    <dbReference type="NCBI Taxonomy" id="2291814"/>
    <lineage>
        <taxon>Bacteria</taxon>
        <taxon>Pseudomonadati</taxon>
        <taxon>Bacteroidota</taxon>
        <taxon>Chitinophagia</taxon>
        <taxon>Chitinophagales</taxon>
        <taxon>Chitinophagaceae</taxon>
        <taxon>Chitinophaga</taxon>
    </lineage>
</organism>
<gene>
    <name evidence="1" type="ORF">DXN04_33775</name>
</gene>
<sequence length="751" mass="86767">MADGKYPFLEYIEEPDKEKKYKKASDCGWYDPHNNFLIGDSGGFLLNIRPGKFVNTELFNEAARTYQATGRYTQFKVDSIPHRQFRRRECDRRRNGFSAPCWQNPDGSIEDVWITGGHYNFLNYTRMERTDESSVIVTEHGATAKKIYSFPSFIDAQFWTWQIIEFCRRNGLHLIIDKTRRGGFSYIMAADSSNEVNLSKHKVVIHVAADNKYLIKQGGLSDFAVNNLKFFEEKTPFKRGIFSPTTDSFKLGYRMKNGVEADDSWSSSLLSVSANNNPDCAIGKDAVTIKVEELSTMQNFDEFMNVTEPTMTVGTRTTGTLMAWGTATAANMQIFEQNFYNPRAFGFMAFENVFDNDARNEVCGFFKSYAWGLEGEIDGVKGFDEDGNSNLRIGLKLAARERIEKKKTAKTFAEYLNYLGQRALFPAESFSSASENIFSSEALNKFEDKLRVDNSYKFYTDGELFEDGTKKIYFKSNARIRIENPDMKTYDYIQGVPRRGNEDPHGCIRVWFAPEYEETYIGDRLIRSILPGTYVAVYDPVGIDKDKKEITDRHSHNSIFVIEMPRERNGFKPKLCAAYYGRTERLEEADEKFYRLCKWYNCIGTGLVEINRGETVSNFRKWKATKYLGYEPLYVWDSAVKEKVSTSYGYNIGSGPKKLDGLRLLKEFLYEVIGKNEFGEDIYVFERFLDYQTILELKKFNAEGNFDRISSLILLGIYWKSIDIKGKRELASRKKVTEENDKTDIFNRQWF</sequence>
<name>A0A3E1NMU0_9BACT</name>
<proteinExistence type="predicted"/>
<dbReference type="RefSeq" id="WP_116857835.1">
    <property type="nucleotide sequence ID" value="NZ_QTJV01000030.1"/>
</dbReference>
<comment type="caution">
    <text evidence="1">The sequence shown here is derived from an EMBL/GenBank/DDBJ whole genome shotgun (WGS) entry which is preliminary data.</text>
</comment>
<reference evidence="1 2" key="1">
    <citation type="submission" date="2018-08" db="EMBL/GenBank/DDBJ databases">
        <title>Chitinophaga sp. K20C18050901, a novel bacterium isolated from forest soil.</title>
        <authorList>
            <person name="Wang C."/>
        </authorList>
    </citation>
    <scope>NUCLEOTIDE SEQUENCE [LARGE SCALE GENOMIC DNA]</scope>
    <source>
        <strain evidence="1 2">K20C18050901</strain>
    </source>
</reference>
<dbReference type="EMBL" id="QTJV01000030">
    <property type="protein sequence ID" value="RFM29232.1"/>
    <property type="molecule type" value="Genomic_DNA"/>
</dbReference>
<accession>A0A3E1NMU0</accession>
<protein>
    <recommendedName>
        <fullName evidence="3">Terminase large subunit</fullName>
    </recommendedName>
</protein>
<dbReference type="AlphaFoldDB" id="A0A3E1NMU0"/>
<evidence type="ECO:0000313" key="1">
    <source>
        <dbReference type="EMBL" id="RFM29232.1"/>
    </source>
</evidence>
<dbReference type="Gene3D" id="3.40.50.300">
    <property type="entry name" value="P-loop containing nucleotide triphosphate hydrolases"/>
    <property type="match status" value="1"/>
</dbReference>
<dbReference type="InterPro" id="IPR027417">
    <property type="entry name" value="P-loop_NTPase"/>
</dbReference>